<proteinExistence type="predicted"/>
<dbReference type="GO" id="GO:0005178">
    <property type="term" value="F:integrin binding"/>
    <property type="evidence" value="ECO:0007669"/>
    <property type="project" value="TreeGrafter"/>
</dbReference>
<accession>A0AAJ7SEK3</accession>
<reference evidence="3" key="1">
    <citation type="submission" date="2025-08" db="UniProtKB">
        <authorList>
            <consortium name="RefSeq"/>
        </authorList>
    </citation>
    <scope>IDENTIFICATION</scope>
</reference>
<dbReference type="Proteomes" id="UP000694867">
    <property type="component" value="Unplaced"/>
</dbReference>
<dbReference type="CDD" id="cd17096">
    <property type="entry name" value="FERM_F1_kindlins"/>
    <property type="match status" value="1"/>
</dbReference>
<feature type="domain" description="PH" evidence="1">
    <location>
        <begin position="404"/>
        <end position="492"/>
    </location>
</feature>
<dbReference type="InterPro" id="IPR019748">
    <property type="entry name" value="FERM_central"/>
</dbReference>
<organism evidence="2 3">
    <name type="scientific">Galendromus occidentalis</name>
    <name type="common">western predatory mite</name>
    <dbReference type="NCBI Taxonomy" id="34638"/>
    <lineage>
        <taxon>Eukaryota</taxon>
        <taxon>Metazoa</taxon>
        <taxon>Ecdysozoa</taxon>
        <taxon>Arthropoda</taxon>
        <taxon>Chelicerata</taxon>
        <taxon>Arachnida</taxon>
        <taxon>Acari</taxon>
        <taxon>Parasitiformes</taxon>
        <taxon>Mesostigmata</taxon>
        <taxon>Gamasina</taxon>
        <taxon>Phytoseioidea</taxon>
        <taxon>Phytoseiidae</taxon>
        <taxon>Typhlodrominae</taxon>
        <taxon>Galendromus</taxon>
    </lineage>
</organism>
<dbReference type="Pfam" id="PF00373">
    <property type="entry name" value="FERM_M"/>
    <property type="match status" value="1"/>
</dbReference>
<dbReference type="CDD" id="cd17095">
    <property type="entry name" value="FERM_F0_kindlins"/>
    <property type="match status" value="1"/>
</dbReference>
<dbReference type="PANTHER" id="PTHR16160:SF13">
    <property type="entry name" value="FERMITIN 2-RELATED"/>
    <property type="match status" value="1"/>
</dbReference>
<evidence type="ECO:0000313" key="2">
    <source>
        <dbReference type="Proteomes" id="UP000694867"/>
    </source>
</evidence>
<dbReference type="Gene3D" id="2.30.29.30">
    <property type="entry name" value="Pleckstrin-homology domain (PH domain)/Phosphotyrosine-binding domain (PTB)"/>
    <property type="match status" value="2"/>
</dbReference>
<dbReference type="InterPro" id="IPR001849">
    <property type="entry name" value="PH_domain"/>
</dbReference>
<evidence type="ECO:0000313" key="3">
    <source>
        <dbReference type="RefSeq" id="XP_028967160.1"/>
    </source>
</evidence>
<dbReference type="Pfam" id="PF00169">
    <property type="entry name" value="PH"/>
    <property type="match status" value="1"/>
</dbReference>
<gene>
    <name evidence="3" type="primary">LOC100902934</name>
</gene>
<keyword evidence="2" id="KW-1185">Reference proteome</keyword>
<dbReference type="InterPro" id="IPR019749">
    <property type="entry name" value="Band_41_domain"/>
</dbReference>
<dbReference type="PANTHER" id="PTHR16160">
    <property type="entry name" value="FERMITIN 2-RELATED"/>
    <property type="match status" value="1"/>
</dbReference>
<dbReference type="InterPro" id="IPR035963">
    <property type="entry name" value="FERM_2"/>
</dbReference>
<dbReference type="RefSeq" id="XP_028967160.1">
    <property type="nucleotide sequence ID" value="XM_029111327.1"/>
</dbReference>
<sequence length="695" mass="79354">MFTNGIKIDASWELQIYVTDLKLERRLRVMGDLHIGGVMLKLVETLNVPNDWSDHALWWPDKNQWLSRARSTLDQYGVQADAVLHFTPMHKVLKVQFPDLRILDCRVDFCVKAFSAVVKLCKELGIRHPEELGFCRPLSQDHLKKNYRHVGVPPRQRTIAGQGVLNLEKQHLSTQNGHDKTLLNSSLNTTACSFNNSAYLESNYLAQYQHPLAMPYKPPNDIRAAQPRPKNLVERARLNSGWLDSSLSLLEQNVLEYDVLQLKFKFVSFYDLNPKKDAIRINQIYEQARWSLLQEEIDCTETEMSLFGALQHQINLQSASGNCPLSGSQAKEDDIDAALDDLQISLEGTTLNKDNTDAMQITQVPQLSSYIRFLKPREEGCCYRCCYCCCCCCCCRSPRKFTLKAFQQRFFVFRDTTLSMYKNREAANSNAPATLVISLRGAEVAPDVNVSQAKYGIRLEVPSAEGMTEYWLRFDSEEAYSSWMAAFRLATKGKTMADVSYDQEVKSLQQFLRMQKPVSNPSMAAQSAIDIAPEDYCAPRYIRKRGASGVVRGILMAHSNVKDLSLADAKLQYIRSWQALSDFGISLFLVRFSQNPKKDEVLGVAINRLLRIDPSSGDHLKTWRYTSMKAWDVNWEVKQLRLEFEEEDFQVSPLSADCKTIHEFIGGYIFVSMRSKEQNQALNEELFHKLTGGWN</sequence>
<dbReference type="GO" id="GO:0007229">
    <property type="term" value="P:integrin-mediated signaling pathway"/>
    <property type="evidence" value="ECO:0007669"/>
    <property type="project" value="InterPro"/>
</dbReference>
<dbReference type="GO" id="GO:0030055">
    <property type="term" value="C:cell-substrate junction"/>
    <property type="evidence" value="ECO:0007669"/>
    <property type="project" value="TreeGrafter"/>
</dbReference>
<dbReference type="SUPFAM" id="SSF47031">
    <property type="entry name" value="Second domain of FERM"/>
    <property type="match status" value="1"/>
</dbReference>
<dbReference type="GO" id="GO:0048731">
    <property type="term" value="P:system development"/>
    <property type="evidence" value="ECO:0007669"/>
    <property type="project" value="UniProtKB-ARBA"/>
</dbReference>
<dbReference type="PROSITE" id="PS50003">
    <property type="entry name" value="PH_DOMAIN"/>
    <property type="match status" value="1"/>
</dbReference>
<dbReference type="Pfam" id="PF18124">
    <property type="entry name" value="Kindlin_2_N"/>
    <property type="match status" value="1"/>
</dbReference>
<dbReference type="SUPFAM" id="SSF50729">
    <property type="entry name" value="PH domain-like"/>
    <property type="match status" value="2"/>
</dbReference>
<dbReference type="GO" id="GO:0007160">
    <property type="term" value="P:cell-matrix adhesion"/>
    <property type="evidence" value="ECO:0007669"/>
    <property type="project" value="TreeGrafter"/>
</dbReference>
<dbReference type="SMART" id="SM00295">
    <property type="entry name" value="B41"/>
    <property type="match status" value="1"/>
</dbReference>
<dbReference type="InterPro" id="IPR040790">
    <property type="entry name" value="Kindlin_2_N"/>
</dbReference>
<dbReference type="AlphaFoldDB" id="A0AAJ7SEK3"/>
<evidence type="ECO:0000259" key="1">
    <source>
        <dbReference type="PROSITE" id="PS50003"/>
    </source>
</evidence>
<dbReference type="CDD" id="cd14473">
    <property type="entry name" value="FERM_B-lobe"/>
    <property type="match status" value="1"/>
</dbReference>
<dbReference type="InterPro" id="IPR037843">
    <property type="entry name" value="Kindlin/fermitin"/>
</dbReference>
<name>A0AAJ7SEK3_9ACAR</name>
<protein>
    <submittedName>
        <fullName evidence="3">Unc-112-related protein</fullName>
    </submittedName>
</protein>
<dbReference type="KEGG" id="goe:100902934"/>
<dbReference type="InterPro" id="IPR011993">
    <property type="entry name" value="PH-like_dom_sf"/>
</dbReference>
<dbReference type="Gene3D" id="3.10.20.90">
    <property type="entry name" value="Phosphatidylinositol 3-kinase Catalytic Subunit, Chain A, domain 1"/>
    <property type="match status" value="2"/>
</dbReference>
<dbReference type="GeneID" id="100902934"/>
<dbReference type="SMART" id="SM00233">
    <property type="entry name" value="PH"/>
    <property type="match status" value="1"/>
</dbReference>